<accession>A0A1E3GUG6</accession>
<proteinExistence type="inferred from homology"/>
<dbReference type="EC" id="5.3.1.24" evidence="4 10"/>
<dbReference type="EMBL" id="MCRI01000003">
    <property type="protein sequence ID" value="ODN67718.1"/>
    <property type="molecule type" value="Genomic_DNA"/>
</dbReference>
<comment type="caution">
    <text evidence="12">The sequence shown here is derived from an EMBL/GenBank/DDBJ whole genome shotgun (WGS) entry which is preliminary data.</text>
</comment>
<gene>
    <name evidence="10 12" type="primary">trpF</name>
    <name evidence="12" type="ORF">A9E74_00552</name>
</gene>
<evidence type="ECO:0000259" key="11">
    <source>
        <dbReference type="Pfam" id="PF00697"/>
    </source>
</evidence>
<comment type="pathway">
    <text evidence="2 10">Amino-acid biosynthesis; L-tryptophan biosynthesis; L-tryptophan from chorismate: step 3/5.</text>
</comment>
<keyword evidence="9 10" id="KW-0413">Isomerase</keyword>
<keyword evidence="7 10" id="KW-0822">Tryptophan biosynthesis</keyword>
<organism evidence="12 13">
    <name type="scientific">Methylophaga muralis</name>
    <dbReference type="NCBI Taxonomy" id="291169"/>
    <lineage>
        <taxon>Bacteria</taxon>
        <taxon>Pseudomonadati</taxon>
        <taxon>Pseudomonadota</taxon>
        <taxon>Gammaproteobacteria</taxon>
        <taxon>Thiotrichales</taxon>
        <taxon>Piscirickettsiaceae</taxon>
        <taxon>Methylophaga</taxon>
    </lineage>
</organism>
<evidence type="ECO:0000256" key="7">
    <source>
        <dbReference type="ARBA" id="ARBA00022822"/>
    </source>
</evidence>
<dbReference type="InterPro" id="IPR011060">
    <property type="entry name" value="RibuloseP-bd_barrel"/>
</dbReference>
<dbReference type="GO" id="GO:0000162">
    <property type="term" value="P:L-tryptophan biosynthetic process"/>
    <property type="evidence" value="ECO:0007669"/>
    <property type="project" value="UniProtKB-UniRule"/>
</dbReference>
<keyword evidence="13" id="KW-1185">Reference proteome</keyword>
<evidence type="ECO:0000313" key="12">
    <source>
        <dbReference type="EMBL" id="ODN67718.1"/>
    </source>
</evidence>
<dbReference type="HAMAP" id="MF_00135">
    <property type="entry name" value="PRAI"/>
    <property type="match status" value="1"/>
</dbReference>
<evidence type="ECO:0000313" key="13">
    <source>
        <dbReference type="Proteomes" id="UP000094379"/>
    </source>
</evidence>
<dbReference type="NCBIfam" id="NF002298">
    <property type="entry name" value="PRK01222.1-4"/>
    <property type="match status" value="1"/>
</dbReference>
<comment type="catalytic activity">
    <reaction evidence="1 10">
        <text>N-(5-phospho-beta-D-ribosyl)anthranilate = 1-(2-carboxyphenylamino)-1-deoxy-D-ribulose 5-phosphate</text>
        <dbReference type="Rhea" id="RHEA:21540"/>
        <dbReference type="ChEBI" id="CHEBI:18277"/>
        <dbReference type="ChEBI" id="CHEBI:58613"/>
        <dbReference type="EC" id="5.3.1.24"/>
    </reaction>
</comment>
<evidence type="ECO:0000256" key="1">
    <source>
        <dbReference type="ARBA" id="ARBA00001164"/>
    </source>
</evidence>
<dbReference type="Gene3D" id="3.20.20.70">
    <property type="entry name" value="Aldolase class I"/>
    <property type="match status" value="1"/>
</dbReference>
<dbReference type="UniPathway" id="UPA00035">
    <property type="reaction ID" value="UER00042"/>
</dbReference>
<dbReference type="STRING" id="291169.A9E74_00552"/>
<evidence type="ECO:0000256" key="8">
    <source>
        <dbReference type="ARBA" id="ARBA00023141"/>
    </source>
</evidence>
<feature type="domain" description="N-(5'phosphoribosyl) anthranilate isomerase (PRAI)" evidence="11">
    <location>
        <begin position="5"/>
        <end position="198"/>
    </location>
</feature>
<dbReference type="PANTHER" id="PTHR42894">
    <property type="entry name" value="N-(5'-PHOSPHORIBOSYL)ANTHRANILATE ISOMERASE"/>
    <property type="match status" value="1"/>
</dbReference>
<evidence type="ECO:0000256" key="2">
    <source>
        <dbReference type="ARBA" id="ARBA00004664"/>
    </source>
</evidence>
<dbReference type="CDD" id="cd00405">
    <property type="entry name" value="PRAI"/>
    <property type="match status" value="1"/>
</dbReference>
<dbReference type="PANTHER" id="PTHR42894:SF1">
    <property type="entry name" value="N-(5'-PHOSPHORIBOSYL)ANTHRANILATE ISOMERASE"/>
    <property type="match status" value="1"/>
</dbReference>
<evidence type="ECO:0000256" key="4">
    <source>
        <dbReference type="ARBA" id="ARBA00012572"/>
    </source>
</evidence>
<name>A0A1E3GUG6_9GAMM</name>
<reference evidence="12 13" key="1">
    <citation type="submission" date="2016-07" db="EMBL/GenBank/DDBJ databases">
        <title>Draft Genome Sequence of Methylophaga muralis Bur 1.</title>
        <authorList>
            <person name="Vasilenko O.V."/>
            <person name="Doronina N.V."/>
            <person name="Shmareva M.N."/>
            <person name="Tarlachkov S.V."/>
            <person name="Mustakhimov I."/>
            <person name="Trotsenko Y.A."/>
        </authorList>
    </citation>
    <scope>NUCLEOTIDE SEQUENCE [LARGE SCALE GENOMIC DNA]</scope>
    <source>
        <strain evidence="12 13">Bur 1</strain>
    </source>
</reference>
<protein>
    <recommendedName>
        <fullName evidence="5 10">N-(5'-phosphoribosyl)anthranilate isomerase</fullName>
        <shortName evidence="10">PRAI</shortName>
        <ecNumber evidence="4 10">5.3.1.24</ecNumber>
    </recommendedName>
</protein>
<evidence type="ECO:0000256" key="9">
    <source>
        <dbReference type="ARBA" id="ARBA00023235"/>
    </source>
</evidence>
<dbReference type="GO" id="GO:0004640">
    <property type="term" value="F:phosphoribosylanthranilate isomerase activity"/>
    <property type="evidence" value="ECO:0007669"/>
    <property type="project" value="UniProtKB-UniRule"/>
</dbReference>
<dbReference type="Proteomes" id="UP000094379">
    <property type="component" value="Unassembled WGS sequence"/>
</dbReference>
<dbReference type="InterPro" id="IPR001240">
    <property type="entry name" value="PRAI_dom"/>
</dbReference>
<dbReference type="InterPro" id="IPR013785">
    <property type="entry name" value="Aldolase_TIM"/>
</dbReference>
<dbReference type="Pfam" id="PF00697">
    <property type="entry name" value="PRAI"/>
    <property type="match status" value="1"/>
</dbReference>
<keyword evidence="6 10" id="KW-0028">Amino-acid biosynthesis</keyword>
<sequence>MRTRVKICGITRRQDAEFAVKSGADAIGLVFYEPSPRAVTAAQAALITAQLPPFVAIVGLFVNASAEMVRQTLEQVPLSLLQFHGDESAEFCEQFNMPYIKAVRMQTAADLTHADMQFSKASALLLDSYQHGVPGGTGQTFDWSMITAISKPLILAGGLTTDNVAAAIKQVSPYAVDVSGGVEESKGLKSNNKISAFMREVANA</sequence>
<dbReference type="SUPFAM" id="SSF51366">
    <property type="entry name" value="Ribulose-phoshate binding barrel"/>
    <property type="match status" value="1"/>
</dbReference>
<dbReference type="PATRIC" id="fig|291169.3.peg.555"/>
<dbReference type="AlphaFoldDB" id="A0A1E3GUG6"/>
<evidence type="ECO:0000256" key="6">
    <source>
        <dbReference type="ARBA" id="ARBA00022605"/>
    </source>
</evidence>
<evidence type="ECO:0000256" key="3">
    <source>
        <dbReference type="ARBA" id="ARBA00007571"/>
    </source>
</evidence>
<dbReference type="RefSeq" id="WP_069295110.1">
    <property type="nucleotide sequence ID" value="NZ_MCRI01000003.1"/>
</dbReference>
<evidence type="ECO:0000256" key="10">
    <source>
        <dbReference type="HAMAP-Rule" id="MF_00135"/>
    </source>
</evidence>
<dbReference type="FunFam" id="3.20.20.70:FF:000075">
    <property type="entry name" value="Tryptophan biosynthesis protein TRP1"/>
    <property type="match status" value="1"/>
</dbReference>
<comment type="similarity">
    <text evidence="3 10">Belongs to the TrpF family.</text>
</comment>
<dbReference type="InterPro" id="IPR044643">
    <property type="entry name" value="TrpF_fam"/>
</dbReference>
<keyword evidence="8 10" id="KW-0057">Aromatic amino acid biosynthesis</keyword>
<evidence type="ECO:0000256" key="5">
    <source>
        <dbReference type="ARBA" id="ARBA00022272"/>
    </source>
</evidence>
<dbReference type="NCBIfam" id="NF002299">
    <property type="entry name" value="PRK01222.1-6"/>
    <property type="match status" value="1"/>
</dbReference>